<evidence type="ECO:0000256" key="2">
    <source>
        <dbReference type="ARBA" id="ARBA00022723"/>
    </source>
</evidence>
<name>A0A132B7L1_MOLSC</name>
<dbReference type="KEGG" id="psco:LY89DRAFT_725234"/>
<dbReference type="CDD" id="cd00067">
    <property type="entry name" value="GAL4"/>
    <property type="match status" value="1"/>
</dbReference>
<keyword evidence="6" id="KW-1185">Reference proteome</keyword>
<dbReference type="EMBL" id="KQ947436">
    <property type="protein sequence ID" value="KUJ08351.1"/>
    <property type="molecule type" value="Genomic_DNA"/>
</dbReference>
<dbReference type="GeneID" id="28828690"/>
<protein>
    <recommendedName>
        <fullName evidence="4">Zn(2)-C6 fungal-type domain-containing protein</fullName>
    </recommendedName>
</protein>
<accession>A0A132B7L1</accession>
<dbReference type="PANTHER" id="PTHR31001">
    <property type="entry name" value="UNCHARACTERIZED TRANSCRIPTIONAL REGULATORY PROTEIN"/>
    <property type="match status" value="1"/>
</dbReference>
<evidence type="ECO:0000259" key="4">
    <source>
        <dbReference type="PROSITE" id="PS50048"/>
    </source>
</evidence>
<dbReference type="OrthoDB" id="424974at2759"/>
<dbReference type="GO" id="GO:0006351">
    <property type="term" value="P:DNA-templated transcription"/>
    <property type="evidence" value="ECO:0007669"/>
    <property type="project" value="InterPro"/>
</dbReference>
<organism evidence="5 6">
    <name type="scientific">Mollisia scopiformis</name>
    <name type="common">Conifer needle endophyte fungus</name>
    <name type="synonym">Phialocephala scopiformis</name>
    <dbReference type="NCBI Taxonomy" id="149040"/>
    <lineage>
        <taxon>Eukaryota</taxon>
        <taxon>Fungi</taxon>
        <taxon>Dikarya</taxon>
        <taxon>Ascomycota</taxon>
        <taxon>Pezizomycotina</taxon>
        <taxon>Leotiomycetes</taxon>
        <taxon>Helotiales</taxon>
        <taxon>Mollisiaceae</taxon>
        <taxon>Mollisia</taxon>
    </lineage>
</organism>
<proteinExistence type="predicted"/>
<dbReference type="PROSITE" id="PS50048">
    <property type="entry name" value="ZN2_CY6_FUNGAL_2"/>
    <property type="match status" value="1"/>
</dbReference>
<dbReference type="GO" id="GO:0005634">
    <property type="term" value="C:nucleus"/>
    <property type="evidence" value="ECO:0007669"/>
    <property type="project" value="UniProtKB-SubCell"/>
</dbReference>
<dbReference type="SMART" id="SM00066">
    <property type="entry name" value="GAL4"/>
    <property type="match status" value="1"/>
</dbReference>
<dbReference type="RefSeq" id="XP_018062706.1">
    <property type="nucleotide sequence ID" value="XM_018218964.1"/>
</dbReference>
<reference evidence="5 6" key="1">
    <citation type="submission" date="2015-10" db="EMBL/GenBank/DDBJ databases">
        <title>Full genome of DAOMC 229536 Phialocephala scopiformis, a fungal endophyte of spruce producing the potent anti-insectan compound rugulosin.</title>
        <authorList>
            <consortium name="DOE Joint Genome Institute"/>
            <person name="Walker A.K."/>
            <person name="Frasz S.L."/>
            <person name="Seifert K.A."/>
            <person name="Miller J.D."/>
            <person name="Mondo S.J."/>
            <person name="Labutti K."/>
            <person name="Lipzen A."/>
            <person name="Dockter R."/>
            <person name="Kennedy M."/>
            <person name="Grigoriev I.V."/>
            <person name="Spatafora J.W."/>
        </authorList>
    </citation>
    <scope>NUCLEOTIDE SEQUENCE [LARGE SCALE GENOMIC DNA]</scope>
    <source>
        <strain evidence="5 6">CBS 120377</strain>
    </source>
</reference>
<dbReference type="Pfam" id="PF00172">
    <property type="entry name" value="Zn_clus"/>
    <property type="match status" value="1"/>
</dbReference>
<dbReference type="Proteomes" id="UP000070700">
    <property type="component" value="Unassembled WGS sequence"/>
</dbReference>
<dbReference type="GO" id="GO:0000981">
    <property type="term" value="F:DNA-binding transcription factor activity, RNA polymerase II-specific"/>
    <property type="evidence" value="ECO:0007669"/>
    <property type="project" value="InterPro"/>
</dbReference>
<keyword evidence="3" id="KW-0539">Nucleus</keyword>
<dbReference type="GO" id="GO:0008270">
    <property type="term" value="F:zinc ion binding"/>
    <property type="evidence" value="ECO:0007669"/>
    <property type="project" value="InterPro"/>
</dbReference>
<dbReference type="InterPro" id="IPR001138">
    <property type="entry name" value="Zn2Cys6_DnaBD"/>
</dbReference>
<dbReference type="CDD" id="cd12148">
    <property type="entry name" value="fungal_TF_MHR"/>
    <property type="match status" value="1"/>
</dbReference>
<dbReference type="PANTHER" id="PTHR31001:SF50">
    <property type="entry name" value="ZN(II)2CYS6 TRANSCRIPTION FACTOR (EUROFUNG)"/>
    <property type="match status" value="1"/>
</dbReference>
<gene>
    <name evidence="5" type="ORF">LY89DRAFT_725234</name>
</gene>
<dbReference type="Pfam" id="PF04082">
    <property type="entry name" value="Fungal_trans"/>
    <property type="match status" value="1"/>
</dbReference>
<evidence type="ECO:0000313" key="6">
    <source>
        <dbReference type="Proteomes" id="UP000070700"/>
    </source>
</evidence>
<feature type="domain" description="Zn(2)-C6 fungal-type" evidence="4">
    <location>
        <begin position="18"/>
        <end position="46"/>
    </location>
</feature>
<dbReference type="AlphaFoldDB" id="A0A132B7L1"/>
<sequence length="572" mass="64365">MQRITSNIENGKLVAKLSCGNCQRRKRKCDKESPCSACQQAGLICTPITRARLPRGRHVAQRDGDLRQRVARLEKLLSQRIEEMSVGLTPPEDDTIGKASEPAWSSINEEVVGIRELLDDLVDDELNQPKPDVTEGIQSRTFDILMHGDASCFVQAHILESPPRNVVSALLDVYLSRIDPIFKVCHGPSLRTMLLRAGPLNLAQEALKFSVFFTAVNSLSVSECSQLLGSSKDELNNRLKLAAEVMLSRSGLLTTTNLTVLQAFVVYLAGFRVFKGPRAVCVIVGTAVRIGQFLGLDLENKKHSVFETEMRRRIWYSIGILDLQAAFDSGSYSALANGVLLRNTPLHINDEDISPATGTIPASRLTFCDMTFACATHEMLRQMRRMIYTPLDSDGTPIPTLQKDWTRRYAIVEDCANSLNEKFVIYCNLNDPFQLFTKIVCEAMVVNLRLQVRRPMYRFYSTKPPPNEDLNILQVATEVLEQTVRKTETNEFRAWEWFAWNKWYALAIVLAELCEHTEGSLIERAWMVAEASFAKYKTTIHDPVLWNSLEKLMSKAQSARTLKSGKVVGTEL</sequence>
<dbReference type="Gene3D" id="4.10.240.10">
    <property type="entry name" value="Zn(2)-C6 fungal-type DNA-binding domain"/>
    <property type="match status" value="1"/>
</dbReference>
<evidence type="ECO:0000256" key="3">
    <source>
        <dbReference type="ARBA" id="ARBA00023242"/>
    </source>
</evidence>
<evidence type="ECO:0000313" key="5">
    <source>
        <dbReference type="EMBL" id="KUJ08351.1"/>
    </source>
</evidence>
<dbReference type="GO" id="GO:0003677">
    <property type="term" value="F:DNA binding"/>
    <property type="evidence" value="ECO:0007669"/>
    <property type="project" value="InterPro"/>
</dbReference>
<evidence type="ECO:0000256" key="1">
    <source>
        <dbReference type="ARBA" id="ARBA00004123"/>
    </source>
</evidence>
<dbReference type="InterPro" id="IPR007219">
    <property type="entry name" value="XnlR_reg_dom"/>
</dbReference>
<dbReference type="InterPro" id="IPR050613">
    <property type="entry name" value="Sec_Metabolite_Reg"/>
</dbReference>
<comment type="subcellular location">
    <subcellularLocation>
        <location evidence="1">Nucleus</location>
    </subcellularLocation>
</comment>
<dbReference type="SUPFAM" id="SSF57701">
    <property type="entry name" value="Zn2/Cys6 DNA-binding domain"/>
    <property type="match status" value="1"/>
</dbReference>
<dbReference type="InParanoid" id="A0A132B7L1"/>
<dbReference type="InterPro" id="IPR036864">
    <property type="entry name" value="Zn2-C6_fun-type_DNA-bd_sf"/>
</dbReference>
<keyword evidence="2" id="KW-0479">Metal-binding</keyword>